<accession>A0A6A6PGZ4</accession>
<protein>
    <submittedName>
        <fullName evidence="1">Uncharacterized protein</fullName>
    </submittedName>
</protein>
<dbReference type="AlphaFoldDB" id="A0A6A6PGZ4"/>
<sequence>MSWRDLDRCTLYAGHRSESRPFSTTIQITAFEVWYVLRCRAAARTSTPGRTSAPPPPATSYFASPYGCRTTWISRNYDEIQRGTREYWTSPSLVPGVRSFWQSRLSLISPAPMERDSRGCGRRECGAAMKIITHQHHPRQTTLQDCSASERSRILPPCK</sequence>
<dbReference type="EMBL" id="MU001643">
    <property type="protein sequence ID" value="KAF2478883.1"/>
    <property type="molecule type" value="Genomic_DNA"/>
</dbReference>
<dbReference type="RefSeq" id="XP_033585453.1">
    <property type="nucleotide sequence ID" value="XM_033738555.1"/>
</dbReference>
<name>A0A6A6PGZ4_9PEZI</name>
<evidence type="ECO:0000313" key="2">
    <source>
        <dbReference type="Proteomes" id="UP000799767"/>
    </source>
</evidence>
<keyword evidence="2" id="KW-1185">Reference proteome</keyword>
<dbReference type="GeneID" id="54479557"/>
<evidence type="ECO:0000313" key="1">
    <source>
        <dbReference type="EMBL" id="KAF2478883.1"/>
    </source>
</evidence>
<organism evidence="1 2">
    <name type="scientific">Neohortaea acidophila</name>
    <dbReference type="NCBI Taxonomy" id="245834"/>
    <lineage>
        <taxon>Eukaryota</taxon>
        <taxon>Fungi</taxon>
        <taxon>Dikarya</taxon>
        <taxon>Ascomycota</taxon>
        <taxon>Pezizomycotina</taxon>
        <taxon>Dothideomycetes</taxon>
        <taxon>Dothideomycetidae</taxon>
        <taxon>Mycosphaerellales</taxon>
        <taxon>Teratosphaeriaceae</taxon>
        <taxon>Neohortaea</taxon>
    </lineage>
</organism>
<dbReference type="Proteomes" id="UP000799767">
    <property type="component" value="Unassembled WGS sequence"/>
</dbReference>
<reference evidence="1" key="1">
    <citation type="journal article" date="2020" name="Stud. Mycol.">
        <title>101 Dothideomycetes genomes: a test case for predicting lifestyles and emergence of pathogens.</title>
        <authorList>
            <person name="Haridas S."/>
            <person name="Albert R."/>
            <person name="Binder M."/>
            <person name="Bloem J."/>
            <person name="Labutti K."/>
            <person name="Salamov A."/>
            <person name="Andreopoulos B."/>
            <person name="Baker S."/>
            <person name="Barry K."/>
            <person name="Bills G."/>
            <person name="Bluhm B."/>
            <person name="Cannon C."/>
            <person name="Castanera R."/>
            <person name="Culley D."/>
            <person name="Daum C."/>
            <person name="Ezra D."/>
            <person name="Gonzalez J."/>
            <person name="Henrissat B."/>
            <person name="Kuo A."/>
            <person name="Liang C."/>
            <person name="Lipzen A."/>
            <person name="Lutzoni F."/>
            <person name="Magnuson J."/>
            <person name="Mondo S."/>
            <person name="Nolan M."/>
            <person name="Ohm R."/>
            <person name="Pangilinan J."/>
            <person name="Park H.-J."/>
            <person name="Ramirez L."/>
            <person name="Alfaro M."/>
            <person name="Sun H."/>
            <person name="Tritt A."/>
            <person name="Yoshinaga Y."/>
            <person name="Zwiers L.-H."/>
            <person name="Turgeon B."/>
            <person name="Goodwin S."/>
            <person name="Spatafora J."/>
            <person name="Crous P."/>
            <person name="Grigoriev I."/>
        </authorList>
    </citation>
    <scope>NUCLEOTIDE SEQUENCE</scope>
    <source>
        <strain evidence="1">CBS 113389</strain>
    </source>
</reference>
<proteinExistence type="predicted"/>
<gene>
    <name evidence="1" type="ORF">BDY17DRAFT_60820</name>
</gene>